<feature type="transmembrane region" description="Helical" evidence="8">
    <location>
        <begin position="106"/>
        <end position="126"/>
    </location>
</feature>
<feature type="transmembrane region" description="Helical" evidence="8">
    <location>
        <begin position="229"/>
        <end position="249"/>
    </location>
</feature>
<comment type="caution">
    <text evidence="10">The sequence shown here is derived from an EMBL/GenBank/DDBJ whole genome shotgun (WGS) entry which is preliminary data.</text>
</comment>
<feature type="transmembrane region" description="Helical" evidence="8">
    <location>
        <begin position="71"/>
        <end position="100"/>
    </location>
</feature>
<dbReference type="InterPro" id="IPR050297">
    <property type="entry name" value="LipidA_mod_glycosyltrf_83"/>
</dbReference>
<protein>
    <recommendedName>
        <fullName evidence="9">Glycosyltransferase RgtA/B/C/D-like domain-containing protein</fullName>
    </recommendedName>
</protein>
<name>X0W8T0_9ZZZZ</name>
<dbReference type="GO" id="GO:0008610">
    <property type="term" value="P:lipid biosynthetic process"/>
    <property type="evidence" value="ECO:0007669"/>
    <property type="project" value="UniProtKB-ARBA"/>
</dbReference>
<feature type="domain" description="Glycosyltransferase RgtA/B/C/D-like" evidence="9">
    <location>
        <begin position="9"/>
        <end position="117"/>
    </location>
</feature>
<evidence type="ECO:0000256" key="6">
    <source>
        <dbReference type="ARBA" id="ARBA00022989"/>
    </source>
</evidence>
<keyword evidence="7 8" id="KW-0472">Membrane</keyword>
<feature type="transmembrane region" description="Helical" evidence="8">
    <location>
        <begin position="41"/>
        <end position="59"/>
    </location>
</feature>
<evidence type="ECO:0000256" key="2">
    <source>
        <dbReference type="ARBA" id="ARBA00022475"/>
    </source>
</evidence>
<dbReference type="PANTHER" id="PTHR33908">
    <property type="entry name" value="MANNOSYLTRANSFERASE YKCB-RELATED"/>
    <property type="match status" value="1"/>
</dbReference>
<organism evidence="10">
    <name type="scientific">marine sediment metagenome</name>
    <dbReference type="NCBI Taxonomy" id="412755"/>
    <lineage>
        <taxon>unclassified sequences</taxon>
        <taxon>metagenomes</taxon>
        <taxon>ecological metagenomes</taxon>
    </lineage>
</organism>
<dbReference type="AlphaFoldDB" id="X0W8T0"/>
<keyword evidence="6 8" id="KW-1133">Transmembrane helix</keyword>
<keyword evidence="5 8" id="KW-0812">Transmembrane</keyword>
<feature type="non-terminal residue" evidence="10">
    <location>
        <position position="1"/>
    </location>
</feature>
<dbReference type="PANTHER" id="PTHR33908:SF11">
    <property type="entry name" value="MEMBRANE PROTEIN"/>
    <property type="match status" value="1"/>
</dbReference>
<evidence type="ECO:0000256" key="8">
    <source>
        <dbReference type="SAM" id="Phobius"/>
    </source>
</evidence>
<reference evidence="10" key="1">
    <citation type="journal article" date="2014" name="Front. Microbiol.">
        <title>High frequency of phylogenetically diverse reductive dehalogenase-homologous genes in deep subseafloor sedimentary metagenomes.</title>
        <authorList>
            <person name="Kawai M."/>
            <person name="Futagami T."/>
            <person name="Toyoda A."/>
            <person name="Takaki Y."/>
            <person name="Nishi S."/>
            <person name="Hori S."/>
            <person name="Arai W."/>
            <person name="Tsubouchi T."/>
            <person name="Morono Y."/>
            <person name="Uchiyama I."/>
            <person name="Ito T."/>
            <person name="Fujiyama A."/>
            <person name="Inagaki F."/>
            <person name="Takami H."/>
        </authorList>
    </citation>
    <scope>NUCLEOTIDE SEQUENCE</scope>
    <source>
        <strain evidence="10">Expedition CK06-06</strain>
    </source>
</reference>
<evidence type="ECO:0000256" key="3">
    <source>
        <dbReference type="ARBA" id="ARBA00022676"/>
    </source>
</evidence>
<accession>X0W8T0</accession>
<evidence type="ECO:0000313" key="10">
    <source>
        <dbReference type="EMBL" id="GAG27364.1"/>
    </source>
</evidence>
<keyword evidence="3" id="KW-0328">Glycosyltransferase</keyword>
<dbReference type="Pfam" id="PF13231">
    <property type="entry name" value="PMT_2"/>
    <property type="match status" value="1"/>
</dbReference>
<dbReference type="GO" id="GO:0016763">
    <property type="term" value="F:pentosyltransferase activity"/>
    <property type="evidence" value="ECO:0007669"/>
    <property type="project" value="TreeGrafter"/>
</dbReference>
<dbReference type="InterPro" id="IPR038731">
    <property type="entry name" value="RgtA/B/C-like"/>
</dbReference>
<evidence type="ECO:0000259" key="9">
    <source>
        <dbReference type="Pfam" id="PF13231"/>
    </source>
</evidence>
<dbReference type="GO" id="GO:0005886">
    <property type="term" value="C:plasma membrane"/>
    <property type="evidence" value="ECO:0007669"/>
    <property type="project" value="UniProtKB-SubCell"/>
</dbReference>
<evidence type="ECO:0000256" key="4">
    <source>
        <dbReference type="ARBA" id="ARBA00022679"/>
    </source>
</evidence>
<proteinExistence type="predicted"/>
<evidence type="ECO:0000256" key="5">
    <source>
        <dbReference type="ARBA" id="ARBA00022692"/>
    </source>
</evidence>
<evidence type="ECO:0000256" key="7">
    <source>
        <dbReference type="ARBA" id="ARBA00023136"/>
    </source>
</evidence>
<gene>
    <name evidence="10" type="ORF">S01H1_50182</name>
</gene>
<comment type="subcellular location">
    <subcellularLocation>
        <location evidence="1">Cell membrane</location>
        <topology evidence="1">Multi-pass membrane protein</topology>
    </subcellularLocation>
</comment>
<evidence type="ECO:0000256" key="1">
    <source>
        <dbReference type="ARBA" id="ARBA00004651"/>
    </source>
</evidence>
<dbReference type="EMBL" id="BARS01032325">
    <property type="protein sequence ID" value="GAG27364.1"/>
    <property type="molecule type" value="Genomic_DNA"/>
</dbReference>
<feature type="non-terminal residue" evidence="10">
    <location>
        <position position="260"/>
    </location>
</feature>
<keyword evidence="4" id="KW-0808">Transferase</keyword>
<sequence length="260" mass="29940">SLFLFFICLKIFERGVSEKIGLLAVGLYGFWPDLVESTAMLVTEPPFLFFAVLGIYLVIKFFKEPGIKKAFFLSLIIGLGASIRPTLVVFILIFVILLLLRKPEKWPVYLLLFIIIPAIILCAFMYRNYLQHGRFVFTTAGGYDLWVGNNINANGEFEPSQEIREYFKEYGFRQIDKKGISEVKKFIFEHPFHFLKLQLVKTSKYFSLIRPTGWWSHLNKVETALTLELSGLFGAIAFIFGISGAWKIIKEKNFLPKLLV</sequence>
<keyword evidence="2" id="KW-1003">Cell membrane</keyword>